<dbReference type="EMBL" id="ML738598">
    <property type="protein sequence ID" value="KAE8165823.1"/>
    <property type="molecule type" value="Genomic_DNA"/>
</dbReference>
<keyword evidence="1" id="KW-0732">Signal</keyword>
<evidence type="ECO:0000313" key="2">
    <source>
        <dbReference type="EMBL" id="KAE8165823.1"/>
    </source>
</evidence>
<evidence type="ECO:0000256" key="1">
    <source>
        <dbReference type="SAM" id="SignalP"/>
    </source>
</evidence>
<reference evidence="2 3" key="1">
    <citation type="submission" date="2019-04" db="EMBL/GenBank/DDBJ databases">
        <title>Friends and foes A comparative genomics study of 23 Aspergillus species from section Flavi.</title>
        <authorList>
            <consortium name="DOE Joint Genome Institute"/>
            <person name="Kjaerbolling I."/>
            <person name="Vesth T."/>
            <person name="Frisvad J.C."/>
            <person name="Nybo J.L."/>
            <person name="Theobald S."/>
            <person name="Kildgaard S."/>
            <person name="Isbrandt T."/>
            <person name="Kuo A."/>
            <person name="Sato A."/>
            <person name="Lyhne E.K."/>
            <person name="Kogle M.E."/>
            <person name="Wiebenga A."/>
            <person name="Kun R.S."/>
            <person name="Lubbers R.J."/>
            <person name="Makela M.R."/>
            <person name="Barry K."/>
            <person name="Chovatia M."/>
            <person name="Clum A."/>
            <person name="Daum C."/>
            <person name="Haridas S."/>
            <person name="He G."/>
            <person name="LaButti K."/>
            <person name="Lipzen A."/>
            <person name="Mondo S."/>
            <person name="Riley R."/>
            <person name="Salamov A."/>
            <person name="Simmons B.A."/>
            <person name="Magnuson J.K."/>
            <person name="Henrissat B."/>
            <person name="Mortensen U.H."/>
            <person name="Larsen T.O."/>
            <person name="Devries R.P."/>
            <person name="Grigoriev I.V."/>
            <person name="Machida M."/>
            <person name="Baker S.E."/>
            <person name="Andersen M.R."/>
        </authorList>
    </citation>
    <scope>NUCLEOTIDE SEQUENCE [LARGE SCALE GENOMIC DNA]</scope>
    <source>
        <strain evidence="2 3">CBS 117626</strain>
    </source>
</reference>
<gene>
    <name evidence="2" type="ORF">BDV40DRAFT_297229</name>
</gene>
<proteinExistence type="predicted"/>
<feature type="signal peptide" evidence="1">
    <location>
        <begin position="1"/>
        <end position="19"/>
    </location>
</feature>
<dbReference type="AlphaFoldDB" id="A0A5N6V4U5"/>
<organism evidence="2 3">
    <name type="scientific">Aspergillus tamarii</name>
    <dbReference type="NCBI Taxonomy" id="41984"/>
    <lineage>
        <taxon>Eukaryota</taxon>
        <taxon>Fungi</taxon>
        <taxon>Dikarya</taxon>
        <taxon>Ascomycota</taxon>
        <taxon>Pezizomycotina</taxon>
        <taxon>Eurotiomycetes</taxon>
        <taxon>Eurotiomycetidae</taxon>
        <taxon>Eurotiales</taxon>
        <taxon>Aspergillaceae</taxon>
        <taxon>Aspergillus</taxon>
        <taxon>Aspergillus subgen. Circumdati</taxon>
    </lineage>
</organism>
<dbReference type="Proteomes" id="UP000326950">
    <property type="component" value="Unassembled WGS sequence"/>
</dbReference>
<protein>
    <recommendedName>
        <fullName evidence="4">Cyanovirin-N domain-containing protein</fullName>
    </recommendedName>
</protein>
<feature type="chain" id="PRO_5024978085" description="Cyanovirin-N domain-containing protein" evidence="1">
    <location>
        <begin position="20"/>
        <end position="148"/>
    </location>
</feature>
<sequence length="148" mass="16612">MRPNLGILILPLLALPVSGDDADDKIKNYEEWWWPGCTEYGVVKNDGTESFFKATCHDGAGNSVATELDLNPCCASLAKNRDDKTHETRIERCMLRKDGPPGQNILGCYVHVDDAKESKWTPLTWWAQQYVAVKDGVLTCFDHEGQRV</sequence>
<name>A0A5N6V4U5_ASPTM</name>
<accession>A0A5N6V4U5</accession>
<keyword evidence="3" id="KW-1185">Reference proteome</keyword>
<evidence type="ECO:0008006" key="4">
    <source>
        <dbReference type="Google" id="ProtNLM"/>
    </source>
</evidence>
<dbReference type="OrthoDB" id="10397256at2759"/>
<evidence type="ECO:0000313" key="3">
    <source>
        <dbReference type="Proteomes" id="UP000326950"/>
    </source>
</evidence>